<dbReference type="AlphaFoldDB" id="A0A1H1YND3"/>
<dbReference type="STRING" id="113562.SAMN04489716_2928"/>
<evidence type="ECO:0000256" key="1">
    <source>
        <dbReference type="SAM" id="MobiDB-lite"/>
    </source>
</evidence>
<keyword evidence="3" id="KW-1185">Reference proteome</keyword>
<proteinExistence type="predicted"/>
<sequence length="141" mass="14871">MSEPVHMADSGTEPAVRGQRAQQTLLDAEVRASRREIPGYFRQRPHADAATLTEEDFLALADRDVVLSAVVIAARRVADACCLQVPGPRPPPRRDRDTPSSSTCGNWISSPSPVPGRCSTSPRCAGPGCGVPSGGRAPARG</sequence>
<organism evidence="2 3">
    <name type="scientific">Actinoplanes derwentensis</name>
    <dbReference type="NCBI Taxonomy" id="113562"/>
    <lineage>
        <taxon>Bacteria</taxon>
        <taxon>Bacillati</taxon>
        <taxon>Actinomycetota</taxon>
        <taxon>Actinomycetes</taxon>
        <taxon>Micromonosporales</taxon>
        <taxon>Micromonosporaceae</taxon>
        <taxon>Actinoplanes</taxon>
    </lineage>
</organism>
<dbReference type="RefSeq" id="WP_157751573.1">
    <property type="nucleotide sequence ID" value="NZ_BOMJ01000001.1"/>
</dbReference>
<name>A0A1H1YND3_9ACTN</name>
<evidence type="ECO:0000313" key="2">
    <source>
        <dbReference type="EMBL" id="SDT22943.1"/>
    </source>
</evidence>
<dbReference type="Proteomes" id="UP000198688">
    <property type="component" value="Chromosome I"/>
</dbReference>
<feature type="region of interest" description="Disordered" evidence="1">
    <location>
        <begin position="1"/>
        <end position="23"/>
    </location>
</feature>
<protein>
    <submittedName>
        <fullName evidence="2">Uncharacterized protein</fullName>
    </submittedName>
</protein>
<evidence type="ECO:0000313" key="3">
    <source>
        <dbReference type="Proteomes" id="UP000198688"/>
    </source>
</evidence>
<accession>A0A1H1YND3</accession>
<reference evidence="2 3" key="1">
    <citation type="submission" date="2016-10" db="EMBL/GenBank/DDBJ databases">
        <authorList>
            <person name="de Groot N.N."/>
        </authorList>
    </citation>
    <scope>NUCLEOTIDE SEQUENCE [LARGE SCALE GENOMIC DNA]</scope>
    <source>
        <strain evidence="2 3">DSM 43941</strain>
    </source>
</reference>
<feature type="region of interest" description="Disordered" evidence="1">
    <location>
        <begin position="83"/>
        <end position="141"/>
    </location>
</feature>
<dbReference type="EMBL" id="LT629758">
    <property type="protein sequence ID" value="SDT22943.1"/>
    <property type="molecule type" value="Genomic_DNA"/>
</dbReference>
<gene>
    <name evidence="2" type="ORF">SAMN04489716_2928</name>
</gene>